<feature type="region of interest" description="Disordered" evidence="1">
    <location>
        <begin position="223"/>
        <end position="303"/>
    </location>
</feature>
<dbReference type="STRING" id="150374.A0A0M8N1N7"/>
<dbReference type="GO" id="GO:0005034">
    <property type="term" value="F:osmosensor activity"/>
    <property type="evidence" value="ECO:0007669"/>
    <property type="project" value="InterPro"/>
</dbReference>
<dbReference type="GO" id="GO:0030427">
    <property type="term" value="C:site of polarized growth"/>
    <property type="evidence" value="ECO:0007669"/>
    <property type="project" value="TreeGrafter"/>
</dbReference>
<dbReference type="GO" id="GO:0030010">
    <property type="term" value="P:establishment of cell polarity"/>
    <property type="evidence" value="ECO:0007669"/>
    <property type="project" value="TreeGrafter"/>
</dbReference>
<feature type="compositionally biased region" description="Polar residues" evidence="1">
    <location>
        <begin position="1"/>
        <end position="14"/>
    </location>
</feature>
<dbReference type="InterPro" id="IPR039295">
    <property type="entry name" value="MSB2"/>
</dbReference>
<dbReference type="PANTHER" id="PTHR35778:SF1">
    <property type="entry name" value="SIGNALING MUCIN HKR1-RELATED"/>
    <property type="match status" value="1"/>
</dbReference>
<organism evidence="3 4">
    <name type="scientific">Escovopsis weberi</name>
    <dbReference type="NCBI Taxonomy" id="150374"/>
    <lineage>
        <taxon>Eukaryota</taxon>
        <taxon>Fungi</taxon>
        <taxon>Dikarya</taxon>
        <taxon>Ascomycota</taxon>
        <taxon>Pezizomycotina</taxon>
        <taxon>Sordariomycetes</taxon>
        <taxon>Hypocreomycetidae</taxon>
        <taxon>Hypocreales</taxon>
        <taxon>Hypocreaceae</taxon>
        <taxon>Escovopsis</taxon>
    </lineage>
</organism>
<reference evidence="3 4" key="1">
    <citation type="submission" date="2015-07" db="EMBL/GenBank/DDBJ databases">
        <title>The genome of the fungus Escovopsis weberi, a specialized disease agent of ant agriculture.</title>
        <authorList>
            <person name="de Man T.J."/>
            <person name="Stajich J.E."/>
            <person name="Kubicek C.P."/>
            <person name="Chenthamara K."/>
            <person name="Atanasova L."/>
            <person name="Druzhinina I.S."/>
            <person name="Birnbaum S."/>
            <person name="Barribeau S.M."/>
            <person name="Teiling C."/>
            <person name="Suen G."/>
            <person name="Currie C."/>
            <person name="Gerardo N.M."/>
        </authorList>
    </citation>
    <scope>NUCLEOTIDE SEQUENCE [LARGE SCALE GENOMIC DNA]</scope>
</reference>
<evidence type="ECO:0000256" key="1">
    <source>
        <dbReference type="SAM" id="MobiDB-lite"/>
    </source>
</evidence>
<dbReference type="EMBL" id="LGSR01000020">
    <property type="protein sequence ID" value="KOS18744.1"/>
    <property type="molecule type" value="Genomic_DNA"/>
</dbReference>
<evidence type="ECO:0000313" key="4">
    <source>
        <dbReference type="Proteomes" id="UP000053831"/>
    </source>
</evidence>
<keyword evidence="2" id="KW-0812">Transmembrane</keyword>
<dbReference type="GO" id="GO:0001402">
    <property type="term" value="P:signal transduction involved in filamentous growth"/>
    <property type="evidence" value="ECO:0007669"/>
    <property type="project" value="TreeGrafter"/>
</dbReference>
<dbReference type="AlphaFoldDB" id="A0A0M8N1N7"/>
<dbReference type="GO" id="GO:0005576">
    <property type="term" value="C:extracellular region"/>
    <property type="evidence" value="ECO:0007669"/>
    <property type="project" value="TreeGrafter"/>
</dbReference>
<dbReference type="GO" id="GO:0031505">
    <property type="term" value="P:fungal-type cell wall organization"/>
    <property type="evidence" value="ECO:0007669"/>
    <property type="project" value="TreeGrafter"/>
</dbReference>
<gene>
    <name evidence="3" type="ORF">ESCO_001244</name>
</gene>
<keyword evidence="2" id="KW-1133">Transmembrane helix</keyword>
<dbReference type="GO" id="GO:0009986">
    <property type="term" value="C:cell surface"/>
    <property type="evidence" value="ECO:0007669"/>
    <property type="project" value="TreeGrafter"/>
</dbReference>
<keyword evidence="2" id="KW-0472">Membrane</keyword>
<dbReference type="GO" id="GO:0005886">
    <property type="term" value="C:plasma membrane"/>
    <property type="evidence" value="ECO:0007669"/>
    <property type="project" value="InterPro"/>
</dbReference>
<feature type="compositionally biased region" description="Polar residues" evidence="1">
    <location>
        <begin position="178"/>
        <end position="190"/>
    </location>
</feature>
<feature type="compositionally biased region" description="Basic and acidic residues" evidence="1">
    <location>
        <begin position="262"/>
        <end position="275"/>
    </location>
</feature>
<proteinExistence type="predicted"/>
<accession>A0A0M8N1N7</accession>
<evidence type="ECO:0000256" key="2">
    <source>
        <dbReference type="SAM" id="Phobius"/>
    </source>
</evidence>
<feature type="transmembrane region" description="Helical" evidence="2">
    <location>
        <begin position="196"/>
        <end position="217"/>
    </location>
</feature>
<dbReference type="GO" id="GO:0007232">
    <property type="term" value="P:osmosensory signaling pathway via Sho1 osmosensor"/>
    <property type="evidence" value="ECO:0007669"/>
    <property type="project" value="InterPro"/>
</dbReference>
<protein>
    <submittedName>
        <fullName evidence="3">Signaling mucin MSB2</fullName>
    </submittedName>
</protein>
<dbReference type="GO" id="GO:0006972">
    <property type="term" value="P:hyperosmotic response"/>
    <property type="evidence" value="ECO:0007669"/>
    <property type="project" value="TreeGrafter"/>
</dbReference>
<sequence length="303" mass="32294">MTSLYIPTQTQSGGAPNALPSGVPRVIAPNDPTTPVPDGTTLIQIGFRYSLNWYFVVENTMAATQIFAELPIAMCNAAGITQDKIKFARLEPLDTTALYGYYTTLARVYYPTNLVDKLRMDLWTPNSLLYTTGDSLVQNLTAQINPQIDLLGDNNFPGASNDPSKSTPSSSGSGNDAFGNSASTDSQNSKQKITTVGITVGAISFGAIYGAAMFVIARRYKRKRQLHRRSSSTSGNDNRPEMGFVGSGSPALMGGAIGNRDSPGHDAVEDNRNSHGSDPSFAPTGRTNNISSPVAAENSLGWN</sequence>
<dbReference type="Proteomes" id="UP000053831">
    <property type="component" value="Unassembled WGS sequence"/>
</dbReference>
<keyword evidence="4" id="KW-1185">Reference proteome</keyword>
<name>A0A0M8N1N7_ESCWE</name>
<dbReference type="PANTHER" id="PTHR35778">
    <property type="entry name" value="SIGNALING MUCIN HKR1-RELATED"/>
    <property type="match status" value="1"/>
</dbReference>
<dbReference type="OrthoDB" id="3366093at2759"/>
<feature type="region of interest" description="Disordered" evidence="1">
    <location>
        <begin position="152"/>
        <end position="190"/>
    </location>
</feature>
<evidence type="ECO:0000313" key="3">
    <source>
        <dbReference type="EMBL" id="KOS18744.1"/>
    </source>
</evidence>
<comment type="caution">
    <text evidence="3">The sequence shown here is derived from an EMBL/GenBank/DDBJ whole genome shotgun (WGS) entry which is preliminary data.</text>
</comment>
<feature type="compositionally biased region" description="Low complexity" evidence="1">
    <location>
        <begin position="160"/>
        <end position="176"/>
    </location>
</feature>
<feature type="region of interest" description="Disordered" evidence="1">
    <location>
        <begin position="1"/>
        <end position="20"/>
    </location>
</feature>